<feature type="region of interest" description="Disordered" evidence="1">
    <location>
        <begin position="1"/>
        <end position="35"/>
    </location>
</feature>
<protein>
    <submittedName>
        <fullName evidence="3">Uncharacterized protein</fullName>
    </submittedName>
</protein>
<feature type="transmembrane region" description="Helical" evidence="2">
    <location>
        <begin position="126"/>
        <end position="145"/>
    </location>
</feature>
<dbReference type="EMBL" id="BRYA01000678">
    <property type="protein sequence ID" value="GMI29165.1"/>
    <property type="molecule type" value="Genomic_DNA"/>
</dbReference>
<keyword evidence="2" id="KW-1133">Transmembrane helix</keyword>
<feature type="transmembrane region" description="Helical" evidence="2">
    <location>
        <begin position="183"/>
        <end position="206"/>
    </location>
</feature>
<evidence type="ECO:0000313" key="3">
    <source>
        <dbReference type="EMBL" id="GMI29165.1"/>
    </source>
</evidence>
<keyword evidence="2" id="KW-0472">Membrane</keyword>
<feature type="transmembrane region" description="Helical" evidence="2">
    <location>
        <begin position="152"/>
        <end position="171"/>
    </location>
</feature>
<keyword evidence="4" id="KW-1185">Reference proteome</keyword>
<feature type="transmembrane region" description="Helical" evidence="2">
    <location>
        <begin position="250"/>
        <end position="276"/>
    </location>
</feature>
<keyword evidence="2" id="KW-0812">Transmembrane</keyword>
<evidence type="ECO:0000256" key="2">
    <source>
        <dbReference type="SAM" id="Phobius"/>
    </source>
</evidence>
<gene>
    <name evidence="3" type="ORF">TrCOL_g13639</name>
</gene>
<evidence type="ECO:0000313" key="4">
    <source>
        <dbReference type="Proteomes" id="UP001165065"/>
    </source>
</evidence>
<name>A0A9W7L3I8_9STRA</name>
<reference evidence="4" key="1">
    <citation type="journal article" date="2023" name="Commun. Biol.">
        <title>Genome analysis of Parmales, the sister group of diatoms, reveals the evolutionary specialization of diatoms from phago-mixotrophs to photoautotrophs.</title>
        <authorList>
            <person name="Ban H."/>
            <person name="Sato S."/>
            <person name="Yoshikawa S."/>
            <person name="Yamada K."/>
            <person name="Nakamura Y."/>
            <person name="Ichinomiya M."/>
            <person name="Sato N."/>
            <person name="Blanc-Mathieu R."/>
            <person name="Endo H."/>
            <person name="Kuwata A."/>
            <person name="Ogata H."/>
        </authorList>
    </citation>
    <scope>NUCLEOTIDE SEQUENCE [LARGE SCALE GENOMIC DNA]</scope>
</reference>
<organism evidence="3 4">
    <name type="scientific">Triparma columacea</name>
    <dbReference type="NCBI Taxonomy" id="722753"/>
    <lineage>
        <taxon>Eukaryota</taxon>
        <taxon>Sar</taxon>
        <taxon>Stramenopiles</taxon>
        <taxon>Ochrophyta</taxon>
        <taxon>Bolidophyceae</taxon>
        <taxon>Parmales</taxon>
        <taxon>Triparmaceae</taxon>
        <taxon>Triparma</taxon>
    </lineage>
</organism>
<dbReference type="Proteomes" id="UP001165065">
    <property type="component" value="Unassembled WGS sequence"/>
</dbReference>
<proteinExistence type="predicted"/>
<accession>A0A9W7L3I8</accession>
<evidence type="ECO:0000256" key="1">
    <source>
        <dbReference type="SAM" id="MobiDB-lite"/>
    </source>
</evidence>
<dbReference type="AlphaFoldDB" id="A0A9W7L3I8"/>
<feature type="transmembrane region" description="Helical" evidence="2">
    <location>
        <begin position="73"/>
        <end position="106"/>
    </location>
</feature>
<comment type="caution">
    <text evidence="3">The sequence shown here is derived from an EMBL/GenBank/DDBJ whole genome shotgun (WGS) entry which is preliminary data.</text>
</comment>
<sequence length="315" mass="35322">MASIAPIVPNTTTQNDRIERNTTSRHRHKQHNEDDITKSLAELHSRLRKQRELQRLGIDPQNFLDWKVTPFKAVLWTCAIMLSMYAMTGLFCCLSYMFVLAINHFASPDDDDLPVLKSRQSLTKAALLLLGMTGFYLSLVEFALFHIMRRRSICYLTLFTLPTCLVSAYGLSNVSLFSDMPGYAISAVSIFNCGFLAVLFTLLNLLDKSHGSAYISFAATRDAKIRLEEKGGKVEVDGRKSETKIHLMKLAIFSSLPVIFILLVLLSYVVVILQLFQASSNNAWKVFITLLAFSVKVLGNKGLLLILAKRTPVHG</sequence>
<feature type="transmembrane region" description="Helical" evidence="2">
    <location>
        <begin position="282"/>
        <end position="299"/>
    </location>
</feature>